<evidence type="ECO:0000313" key="1">
    <source>
        <dbReference type="EMBL" id="KAJ3261479.1"/>
    </source>
</evidence>
<reference evidence="1" key="1">
    <citation type="submission" date="2020-05" db="EMBL/GenBank/DDBJ databases">
        <title>Phylogenomic resolution of chytrid fungi.</title>
        <authorList>
            <person name="Stajich J.E."/>
            <person name="Amses K."/>
            <person name="Simmons R."/>
            <person name="Seto K."/>
            <person name="Myers J."/>
            <person name="Bonds A."/>
            <person name="Quandt C.A."/>
            <person name="Barry K."/>
            <person name="Liu P."/>
            <person name="Grigoriev I."/>
            <person name="Longcore J.E."/>
            <person name="James T.Y."/>
        </authorList>
    </citation>
    <scope>NUCLEOTIDE SEQUENCE</scope>
    <source>
        <strain evidence="1">PLAUS21</strain>
    </source>
</reference>
<name>A0AAD5ULI1_9FUNG</name>
<proteinExistence type="predicted"/>
<gene>
    <name evidence="1" type="ORF">HK103_005314</name>
</gene>
<evidence type="ECO:0000313" key="2">
    <source>
        <dbReference type="Proteomes" id="UP001210925"/>
    </source>
</evidence>
<dbReference type="Proteomes" id="UP001210925">
    <property type="component" value="Unassembled WGS sequence"/>
</dbReference>
<accession>A0AAD5ULI1</accession>
<protein>
    <submittedName>
        <fullName evidence="1">Uncharacterized protein</fullName>
    </submittedName>
</protein>
<sequence length="295" mass="32851">MWVLSLIIAVFVSYTAFRFGWKPVIAKFMTDKCIPPTYNSSRISIPASSFSQGAVNQATIYSYGIPLADGIIGGWGGWPLVTPNTDFSIKHSGIVYLLSVDCSEVYPATQAYTDTRTWTQNFKQIGNAVLGTLVIYTPQNSIILDYDQVSSQFGYMQECTVITQFFPGIVESSFHVDQFYHDSLMSQGVMGAFASVAHLLLMQYNSSVTDQCDYYGQDGTGRFRFACDFTNGGQGVFSTSSGKRRDFMANEDEINLIGDKFVKFGFDKNSLEREFDRGTAIGLKRKIVGLSHFKK</sequence>
<dbReference type="AlphaFoldDB" id="A0AAD5ULI1"/>
<comment type="caution">
    <text evidence="1">The sequence shown here is derived from an EMBL/GenBank/DDBJ whole genome shotgun (WGS) entry which is preliminary data.</text>
</comment>
<dbReference type="EMBL" id="JADGKB010000005">
    <property type="protein sequence ID" value="KAJ3261479.1"/>
    <property type="molecule type" value="Genomic_DNA"/>
</dbReference>
<keyword evidence="2" id="KW-1185">Reference proteome</keyword>
<organism evidence="1 2">
    <name type="scientific">Boothiomyces macroporosus</name>
    <dbReference type="NCBI Taxonomy" id="261099"/>
    <lineage>
        <taxon>Eukaryota</taxon>
        <taxon>Fungi</taxon>
        <taxon>Fungi incertae sedis</taxon>
        <taxon>Chytridiomycota</taxon>
        <taxon>Chytridiomycota incertae sedis</taxon>
        <taxon>Chytridiomycetes</taxon>
        <taxon>Rhizophydiales</taxon>
        <taxon>Terramycetaceae</taxon>
        <taxon>Boothiomyces</taxon>
    </lineage>
</organism>